<dbReference type="AlphaFoldDB" id="A0A9P8LNS7"/>
<sequence length="115" mass="13580">MNSSKNKSIQYQPFISLRERTYSRDAICQNSDNLYKLIIGGKVDLVLENQPINIQLQHYKSTIALLQEEYVDNLQHKDNSILNHFYEKSLSLAIDAKVEIEKRDLKIKKYMKLYQ</sequence>
<accession>A0A9P8LNS7</accession>
<gene>
    <name evidence="1" type="ORF">SS50377_25697</name>
</gene>
<comment type="caution">
    <text evidence="1">The sequence shown here is derived from an EMBL/GenBank/DDBJ whole genome shotgun (WGS) entry which is preliminary data.</text>
</comment>
<dbReference type="RefSeq" id="XP_067762284.1">
    <property type="nucleotide sequence ID" value="XM_067909528.1"/>
</dbReference>
<evidence type="ECO:0000313" key="2">
    <source>
        <dbReference type="Proteomes" id="UP000018208"/>
    </source>
</evidence>
<dbReference type="Proteomes" id="UP000018208">
    <property type="component" value="Unassembled WGS sequence"/>
</dbReference>
<reference evidence="1 2" key="1">
    <citation type="journal article" date="2014" name="PLoS Genet.">
        <title>The Genome of Spironucleus salmonicida Highlights a Fish Pathogen Adapted to Fluctuating Environments.</title>
        <authorList>
            <person name="Xu F."/>
            <person name="Jerlstrom-Hultqvist J."/>
            <person name="Einarsson E."/>
            <person name="Astvaldsson A."/>
            <person name="Svard S.G."/>
            <person name="Andersson J.O."/>
        </authorList>
    </citation>
    <scope>NUCLEOTIDE SEQUENCE [LARGE SCALE GENOMIC DNA]</scope>
    <source>
        <strain evidence="1 2">ATCC 50377</strain>
    </source>
</reference>
<dbReference type="GeneID" id="94299720"/>
<protein>
    <submittedName>
        <fullName evidence="1">Uncharacterized protein</fullName>
    </submittedName>
</protein>
<organism evidence="1 2">
    <name type="scientific">Spironucleus salmonicida</name>
    <dbReference type="NCBI Taxonomy" id="348837"/>
    <lineage>
        <taxon>Eukaryota</taxon>
        <taxon>Metamonada</taxon>
        <taxon>Diplomonadida</taxon>
        <taxon>Hexamitidae</taxon>
        <taxon>Hexamitinae</taxon>
        <taxon>Spironucleus</taxon>
    </lineage>
</organism>
<name>A0A9P8LNS7_9EUKA</name>
<dbReference type="EMBL" id="AUWU02000006">
    <property type="protein sequence ID" value="KAH0571511.1"/>
    <property type="molecule type" value="Genomic_DNA"/>
</dbReference>
<keyword evidence="2" id="KW-1185">Reference proteome</keyword>
<proteinExistence type="predicted"/>
<dbReference type="KEGG" id="ssao:94299720"/>
<evidence type="ECO:0000313" key="1">
    <source>
        <dbReference type="EMBL" id="KAH0571511.1"/>
    </source>
</evidence>